<sequence length="363" mass="39286">MGDKSLPTITLAPPPGLSSPRSLNVRPIAAIPLVISLSTILATAIYVWKLWQREDKFYVEEYYSDSENDAERHHNATIIALPFISAPIPAAIPAIPGIVVRGGRPDTPESLIVARQQAMSPGIPQRRPSTPESLRVARLRKALSDVDRESDQPRRPVLSPGAREALASRGISSPFTVRTNMPHDIKDPAWTQGRMQEQRAPLAVPVRKPAPVTIPSPPPPPLPASPPIAEAVAPGVDDAASYMSTDTWERDTIRPSSPGALYNLDLVSAQPHSPSRAQGSPVREHDDGFLTPTPRKDNVLRHSAESAQSNAVSENTALTIATSGALRQSGIDWNDEGSLVSSNFTKFSSEVDGASYRDRYADY</sequence>
<dbReference type="AlphaFoldDB" id="A0A6A5VF83"/>
<gene>
    <name evidence="3" type="ORF">BU23DRAFT_73950</name>
</gene>
<dbReference type="Proteomes" id="UP000800036">
    <property type="component" value="Unassembled WGS sequence"/>
</dbReference>
<feature type="compositionally biased region" description="Basic and acidic residues" evidence="1">
    <location>
        <begin position="282"/>
        <end position="297"/>
    </location>
</feature>
<feature type="region of interest" description="Disordered" evidence="1">
    <location>
        <begin position="270"/>
        <end position="297"/>
    </location>
</feature>
<feature type="compositionally biased region" description="Basic and acidic residues" evidence="1">
    <location>
        <begin position="142"/>
        <end position="154"/>
    </location>
</feature>
<evidence type="ECO:0000256" key="2">
    <source>
        <dbReference type="SAM" id="Phobius"/>
    </source>
</evidence>
<keyword evidence="4" id="KW-1185">Reference proteome</keyword>
<name>A0A6A5VF83_9PLEO</name>
<keyword evidence="2" id="KW-1133">Transmembrane helix</keyword>
<accession>A0A6A5VF83</accession>
<evidence type="ECO:0000313" key="4">
    <source>
        <dbReference type="Proteomes" id="UP000800036"/>
    </source>
</evidence>
<protein>
    <recommendedName>
        <fullName evidence="5">Transmembrane protein</fullName>
    </recommendedName>
</protein>
<feature type="transmembrane region" description="Helical" evidence="2">
    <location>
        <begin position="28"/>
        <end position="48"/>
    </location>
</feature>
<evidence type="ECO:0008006" key="5">
    <source>
        <dbReference type="Google" id="ProtNLM"/>
    </source>
</evidence>
<feature type="compositionally biased region" description="Pro residues" evidence="1">
    <location>
        <begin position="212"/>
        <end position="226"/>
    </location>
</feature>
<reference evidence="3" key="1">
    <citation type="journal article" date="2020" name="Stud. Mycol.">
        <title>101 Dothideomycetes genomes: a test case for predicting lifestyles and emergence of pathogens.</title>
        <authorList>
            <person name="Haridas S."/>
            <person name="Albert R."/>
            <person name="Binder M."/>
            <person name="Bloem J."/>
            <person name="Labutti K."/>
            <person name="Salamov A."/>
            <person name="Andreopoulos B."/>
            <person name="Baker S."/>
            <person name="Barry K."/>
            <person name="Bills G."/>
            <person name="Bluhm B."/>
            <person name="Cannon C."/>
            <person name="Castanera R."/>
            <person name="Culley D."/>
            <person name="Daum C."/>
            <person name="Ezra D."/>
            <person name="Gonzalez J."/>
            <person name="Henrissat B."/>
            <person name="Kuo A."/>
            <person name="Liang C."/>
            <person name="Lipzen A."/>
            <person name="Lutzoni F."/>
            <person name="Magnuson J."/>
            <person name="Mondo S."/>
            <person name="Nolan M."/>
            <person name="Ohm R."/>
            <person name="Pangilinan J."/>
            <person name="Park H.-J."/>
            <person name="Ramirez L."/>
            <person name="Alfaro M."/>
            <person name="Sun H."/>
            <person name="Tritt A."/>
            <person name="Yoshinaga Y."/>
            <person name="Zwiers L.-H."/>
            <person name="Turgeon B."/>
            <person name="Goodwin S."/>
            <person name="Spatafora J."/>
            <person name="Crous P."/>
            <person name="Grigoriev I."/>
        </authorList>
    </citation>
    <scope>NUCLEOTIDE SEQUENCE</scope>
    <source>
        <strain evidence="3">CBS 107.79</strain>
    </source>
</reference>
<dbReference type="EMBL" id="ML976670">
    <property type="protein sequence ID" value="KAF1975448.1"/>
    <property type="molecule type" value="Genomic_DNA"/>
</dbReference>
<keyword evidence="2" id="KW-0812">Transmembrane</keyword>
<organism evidence="3 4">
    <name type="scientific">Bimuria novae-zelandiae CBS 107.79</name>
    <dbReference type="NCBI Taxonomy" id="1447943"/>
    <lineage>
        <taxon>Eukaryota</taxon>
        <taxon>Fungi</taxon>
        <taxon>Dikarya</taxon>
        <taxon>Ascomycota</taxon>
        <taxon>Pezizomycotina</taxon>
        <taxon>Dothideomycetes</taxon>
        <taxon>Pleosporomycetidae</taxon>
        <taxon>Pleosporales</taxon>
        <taxon>Massarineae</taxon>
        <taxon>Didymosphaeriaceae</taxon>
        <taxon>Bimuria</taxon>
    </lineage>
</organism>
<feature type="region of interest" description="Disordered" evidence="1">
    <location>
        <begin position="141"/>
        <end position="180"/>
    </location>
</feature>
<proteinExistence type="predicted"/>
<dbReference type="OrthoDB" id="3792007at2759"/>
<evidence type="ECO:0000256" key="1">
    <source>
        <dbReference type="SAM" id="MobiDB-lite"/>
    </source>
</evidence>
<feature type="compositionally biased region" description="Polar residues" evidence="1">
    <location>
        <begin position="170"/>
        <end position="179"/>
    </location>
</feature>
<evidence type="ECO:0000313" key="3">
    <source>
        <dbReference type="EMBL" id="KAF1975448.1"/>
    </source>
</evidence>
<feature type="region of interest" description="Disordered" evidence="1">
    <location>
        <begin position="211"/>
        <end position="230"/>
    </location>
</feature>
<keyword evidence="2" id="KW-0472">Membrane</keyword>